<evidence type="ECO:0000313" key="1">
    <source>
        <dbReference type="EMBL" id="BDQ33604.1"/>
    </source>
</evidence>
<keyword evidence="2" id="KW-1185">Reference proteome</keyword>
<dbReference type="EMBL" id="AP026708">
    <property type="protein sequence ID" value="BDQ33604.1"/>
    <property type="molecule type" value="Genomic_DNA"/>
</dbReference>
<sequence length="73" mass="8116">MSNPYICHRCGENLLARGVACAGCNKLLCPVCDCAYTVDYYCYCTDCRQMVANRFAVTPTGRYTRDNPSGCDK</sequence>
<organism evidence="1 2">
    <name type="scientific">Pseudodesulfovibrio portus</name>
    <dbReference type="NCBI Taxonomy" id="231439"/>
    <lineage>
        <taxon>Bacteria</taxon>
        <taxon>Pseudomonadati</taxon>
        <taxon>Thermodesulfobacteriota</taxon>
        <taxon>Desulfovibrionia</taxon>
        <taxon>Desulfovibrionales</taxon>
        <taxon>Desulfovibrionaceae</taxon>
    </lineage>
</organism>
<reference evidence="1" key="1">
    <citation type="submission" date="2022-08" db="EMBL/GenBank/DDBJ databases">
        <title>Genome Sequence of the sulphate-reducing bacterium, Pseudodesulfovibrio portus JCM14722.</title>
        <authorList>
            <person name="Kondo R."/>
            <person name="Kataoka T."/>
        </authorList>
    </citation>
    <scope>NUCLEOTIDE SEQUENCE</scope>
    <source>
        <strain evidence="1">JCM 14722</strain>
    </source>
</reference>
<protein>
    <submittedName>
        <fullName evidence="1">Uncharacterized protein</fullName>
    </submittedName>
</protein>
<evidence type="ECO:0000313" key="2">
    <source>
        <dbReference type="Proteomes" id="UP001061361"/>
    </source>
</evidence>
<dbReference type="Proteomes" id="UP001061361">
    <property type="component" value="Chromosome"/>
</dbReference>
<accession>A0ABM8AQH8</accession>
<dbReference type="RefSeq" id="WP_264983663.1">
    <property type="nucleotide sequence ID" value="NZ_AP026708.1"/>
</dbReference>
<gene>
    <name evidence="1" type="ORF">JCM14722_11460</name>
</gene>
<name>A0ABM8AQH8_9BACT</name>
<proteinExistence type="predicted"/>